<accession>V5XHB5</accession>
<proteinExistence type="predicted"/>
<reference evidence="1 2" key="1">
    <citation type="journal article" date="2014" name="Genome Announc.">
        <title>Complete Genome Sequence of Sterol-Transforming Mycobacterium neoaurum Strain VKM Ac-1815D.</title>
        <authorList>
            <person name="Shtratnikova V.Y."/>
            <person name="Bragin E.Y."/>
            <person name="Dovbnya D.V."/>
            <person name="Pekov Y.A."/>
            <person name="Schelkunov M.I."/>
            <person name="Strizhov N."/>
            <person name="Ivashina T.V."/>
            <person name="Ashapkin V.V."/>
            <person name="Donova M.V."/>
        </authorList>
    </citation>
    <scope>NUCLEOTIDE SEQUENCE [LARGE SCALE GENOMIC DNA]</scope>
    <source>
        <strain evidence="1 2">VKM Ac-1815D</strain>
    </source>
</reference>
<sequence>MRVGGFGTGQQGPQPVRECLQLAVPGDQFVDDRVTPEQAAGAPVVDGHVDQAADRGIATALR</sequence>
<dbReference type="KEGG" id="mne:D174_05720"/>
<name>V5XHB5_MYCNE</name>
<dbReference type="Proteomes" id="UP000018763">
    <property type="component" value="Chromosome"/>
</dbReference>
<evidence type="ECO:0000313" key="2">
    <source>
        <dbReference type="Proteomes" id="UP000018763"/>
    </source>
</evidence>
<evidence type="ECO:0000313" key="1">
    <source>
        <dbReference type="EMBL" id="AHC27840.1"/>
    </source>
</evidence>
<organism evidence="1 2">
    <name type="scientific">Mycolicibacterium neoaurum VKM Ac-1815D</name>
    <dbReference type="NCBI Taxonomy" id="700508"/>
    <lineage>
        <taxon>Bacteria</taxon>
        <taxon>Bacillati</taxon>
        <taxon>Actinomycetota</taxon>
        <taxon>Actinomycetes</taxon>
        <taxon>Mycobacteriales</taxon>
        <taxon>Mycobacteriaceae</taxon>
        <taxon>Mycolicibacterium</taxon>
    </lineage>
</organism>
<keyword evidence="2" id="KW-1185">Reference proteome</keyword>
<dbReference type="AlphaFoldDB" id="V5XHB5"/>
<gene>
    <name evidence="1" type="ORF">D174_05720</name>
</gene>
<protein>
    <submittedName>
        <fullName evidence="1">Uncharacterized protein</fullName>
    </submittedName>
</protein>
<dbReference type="EMBL" id="CP006936">
    <property type="protein sequence ID" value="AHC27840.1"/>
    <property type="molecule type" value="Genomic_DNA"/>
</dbReference>
<dbReference type="HOGENOM" id="CLU_2899374_0_0_11"/>